<evidence type="ECO:0000313" key="2">
    <source>
        <dbReference type="EMBL" id="PSR26982.1"/>
    </source>
</evidence>
<sequence length="131" mass="14119">MSLVVGLRPVSVVIPTAHSLSPWHDRSGFRILAPRNDRLAPFSAPNPRVAYGETSNEWEPHTGWGTVLPQAGIEERTSEPGTGEAFQGDTGLNRVARSPRRSLSVSIPATEAGQVIELTVSRQLLLKTGVV</sequence>
<protein>
    <submittedName>
        <fullName evidence="2">Uncharacterized protein</fullName>
    </submittedName>
</protein>
<organism evidence="2 3">
    <name type="scientific">Sulfobacillus benefaciens</name>
    <dbReference type="NCBI Taxonomy" id="453960"/>
    <lineage>
        <taxon>Bacteria</taxon>
        <taxon>Bacillati</taxon>
        <taxon>Bacillota</taxon>
        <taxon>Clostridia</taxon>
        <taxon>Eubacteriales</taxon>
        <taxon>Clostridiales Family XVII. Incertae Sedis</taxon>
        <taxon>Sulfobacillus</taxon>
    </lineage>
</organism>
<reference evidence="2 3" key="1">
    <citation type="journal article" date="2014" name="BMC Genomics">
        <title>Comparison of environmental and isolate Sulfobacillus genomes reveals diverse carbon, sulfur, nitrogen, and hydrogen metabolisms.</title>
        <authorList>
            <person name="Justice N.B."/>
            <person name="Norman A."/>
            <person name="Brown C.T."/>
            <person name="Singh A."/>
            <person name="Thomas B.C."/>
            <person name="Banfield J.F."/>
        </authorList>
    </citation>
    <scope>NUCLEOTIDE SEQUENCE [LARGE SCALE GENOMIC DNA]</scope>
    <source>
        <strain evidence="2">AMDSBA1</strain>
    </source>
</reference>
<name>A0A2T2WXM9_9FIRM</name>
<feature type="region of interest" description="Disordered" evidence="1">
    <location>
        <begin position="76"/>
        <end position="100"/>
    </location>
</feature>
<dbReference type="EMBL" id="PXYT01000030">
    <property type="protein sequence ID" value="PSR26982.1"/>
    <property type="molecule type" value="Genomic_DNA"/>
</dbReference>
<dbReference type="AlphaFoldDB" id="A0A2T2WXM9"/>
<gene>
    <name evidence="2" type="ORF">C7B43_12495</name>
</gene>
<evidence type="ECO:0000313" key="3">
    <source>
        <dbReference type="Proteomes" id="UP000242699"/>
    </source>
</evidence>
<comment type="caution">
    <text evidence="2">The sequence shown here is derived from an EMBL/GenBank/DDBJ whole genome shotgun (WGS) entry which is preliminary data.</text>
</comment>
<accession>A0A2T2WXM9</accession>
<evidence type="ECO:0000256" key="1">
    <source>
        <dbReference type="SAM" id="MobiDB-lite"/>
    </source>
</evidence>
<proteinExistence type="predicted"/>
<dbReference type="Proteomes" id="UP000242699">
    <property type="component" value="Unassembled WGS sequence"/>
</dbReference>